<dbReference type="Pfam" id="PF14223">
    <property type="entry name" value="Retrotran_gag_2"/>
    <property type="match status" value="1"/>
</dbReference>
<reference evidence="2" key="1">
    <citation type="submission" date="2017-03" db="EMBL/GenBank/DDBJ databases">
        <title>Phytopthora megakarya and P. palmivora, two closely related causual agents of cacao black pod achieved similar genome size and gene model numbers by different mechanisms.</title>
        <authorList>
            <person name="Ali S."/>
            <person name="Shao J."/>
            <person name="Larry D.J."/>
            <person name="Kronmiller B."/>
            <person name="Shen D."/>
            <person name="Strem M.D."/>
            <person name="Melnick R.L."/>
            <person name="Guiltinan M.J."/>
            <person name="Tyler B.M."/>
            <person name="Meinhardt L.W."/>
            <person name="Bailey B.A."/>
        </authorList>
    </citation>
    <scope>NUCLEOTIDE SEQUENCE [LARGE SCALE GENOMIC DNA]</scope>
    <source>
        <strain evidence="2">zdho120</strain>
    </source>
</reference>
<dbReference type="OrthoDB" id="98936at2759"/>
<dbReference type="Proteomes" id="UP000198211">
    <property type="component" value="Unassembled WGS sequence"/>
</dbReference>
<organism evidence="1 2">
    <name type="scientific">Phytophthora megakarya</name>
    <dbReference type="NCBI Taxonomy" id="4795"/>
    <lineage>
        <taxon>Eukaryota</taxon>
        <taxon>Sar</taxon>
        <taxon>Stramenopiles</taxon>
        <taxon>Oomycota</taxon>
        <taxon>Peronosporomycetes</taxon>
        <taxon>Peronosporales</taxon>
        <taxon>Peronosporaceae</taxon>
        <taxon>Phytophthora</taxon>
    </lineage>
</organism>
<dbReference type="EMBL" id="NBNE01000360">
    <property type="protein sequence ID" value="OWZ20104.1"/>
    <property type="molecule type" value="Genomic_DNA"/>
</dbReference>
<comment type="caution">
    <text evidence="1">The sequence shown here is derived from an EMBL/GenBank/DDBJ whole genome shotgun (WGS) entry which is preliminary data.</text>
</comment>
<accession>A0A225WR59</accession>
<keyword evidence="2" id="KW-1185">Reference proteome</keyword>
<evidence type="ECO:0000313" key="1">
    <source>
        <dbReference type="EMBL" id="OWZ20104.1"/>
    </source>
</evidence>
<dbReference type="AlphaFoldDB" id="A0A225WR59"/>
<protein>
    <submittedName>
        <fullName evidence="1">Polyprotein</fullName>
    </submittedName>
</protein>
<name>A0A225WR59_9STRA</name>
<sequence>MSPNPIGPNDVLRNDNYFLWEFNAHMTLARNALLNHVVLKADETAHQDTAEWEIADLKALVVLEKLLGPTYQSMVREATSAIQAWETLRGFFVKQNVHYRVQLRMQLHEFAMAAGDDLMQHLMQFDELC</sequence>
<gene>
    <name evidence="1" type="ORF">PHMEG_0005533</name>
</gene>
<evidence type="ECO:0000313" key="2">
    <source>
        <dbReference type="Proteomes" id="UP000198211"/>
    </source>
</evidence>
<proteinExistence type="predicted"/>